<evidence type="ECO:0000256" key="3">
    <source>
        <dbReference type="ARBA" id="ARBA00023211"/>
    </source>
</evidence>
<evidence type="ECO:0000256" key="2">
    <source>
        <dbReference type="ARBA" id="ARBA00022801"/>
    </source>
</evidence>
<protein>
    <submittedName>
        <fullName evidence="5">Arginase</fullName>
    </submittedName>
</protein>
<evidence type="ECO:0000313" key="5">
    <source>
        <dbReference type="EMBL" id="PRY59786.1"/>
    </source>
</evidence>
<dbReference type="GO" id="GO:0030145">
    <property type="term" value="F:manganese ion binding"/>
    <property type="evidence" value="ECO:0007669"/>
    <property type="project" value="TreeGrafter"/>
</dbReference>
<name>A0A2T0UPF9_9ACTN</name>
<dbReference type="AlphaFoldDB" id="A0A2T0UPF9"/>
<keyword evidence="6" id="KW-1185">Reference proteome</keyword>
<dbReference type="InterPro" id="IPR006035">
    <property type="entry name" value="Ureohydrolase"/>
</dbReference>
<keyword evidence="1" id="KW-0479">Metal-binding</keyword>
<gene>
    <name evidence="5" type="ORF">B0I28_103260</name>
</gene>
<dbReference type="GO" id="GO:0004053">
    <property type="term" value="F:arginase activity"/>
    <property type="evidence" value="ECO:0007669"/>
    <property type="project" value="TreeGrafter"/>
</dbReference>
<dbReference type="GO" id="GO:0005829">
    <property type="term" value="C:cytosol"/>
    <property type="evidence" value="ECO:0007669"/>
    <property type="project" value="TreeGrafter"/>
</dbReference>
<sequence>MPILYAPYHLDEHLPDLRPALPEGADVRETAADLPDADMWARLVRLHDRFADDAAAAAADGPVLAVTGDCTLSIGLAAGLQRAGTDPAVVWIDAHGDLQTLETTASGYVGGMALRFLHGYRPDLLAEPLRLRPVGEDRTLLLDGRDLDPPEADHIAATAIRHRPLDGLTAADLPEGPLLVNLDLDTLDPETMPGARYPAPDGPDEALVLQALRTITGTGRVAGLNIACTWEPGPAAPAALPARVIAAAVDALG</sequence>
<comment type="caution">
    <text evidence="5">The sequence shown here is derived from an EMBL/GenBank/DDBJ whole genome shotgun (WGS) entry which is preliminary data.</text>
</comment>
<dbReference type="Gene3D" id="3.40.800.10">
    <property type="entry name" value="Ureohydrolase domain"/>
    <property type="match status" value="1"/>
</dbReference>
<dbReference type="PRINTS" id="PR00116">
    <property type="entry name" value="ARGINASE"/>
</dbReference>
<dbReference type="Pfam" id="PF00491">
    <property type="entry name" value="Arginase"/>
    <property type="match status" value="1"/>
</dbReference>
<keyword evidence="2" id="KW-0378">Hydrolase</keyword>
<accession>A0A2T0UPF9</accession>
<proteinExistence type="inferred from homology"/>
<dbReference type="PANTHER" id="PTHR43782">
    <property type="entry name" value="ARGINASE"/>
    <property type="match status" value="1"/>
</dbReference>
<reference evidence="5 6" key="1">
    <citation type="submission" date="2018-03" db="EMBL/GenBank/DDBJ databases">
        <title>Genomic Encyclopedia of Type Strains, Phase III (KMG-III): the genomes of soil and plant-associated and newly described type strains.</title>
        <authorList>
            <person name="Whitman W."/>
        </authorList>
    </citation>
    <scope>NUCLEOTIDE SEQUENCE [LARGE SCALE GENOMIC DNA]</scope>
    <source>
        <strain evidence="5 6">CGMCC 4.7067</strain>
    </source>
</reference>
<dbReference type="InterPro" id="IPR023696">
    <property type="entry name" value="Ureohydrolase_dom_sf"/>
</dbReference>
<dbReference type="Proteomes" id="UP000238176">
    <property type="component" value="Unassembled WGS sequence"/>
</dbReference>
<dbReference type="EMBL" id="PVTJ01000003">
    <property type="protein sequence ID" value="PRY59786.1"/>
    <property type="molecule type" value="Genomic_DNA"/>
</dbReference>
<dbReference type="SUPFAM" id="SSF52768">
    <property type="entry name" value="Arginase/deacetylase"/>
    <property type="match status" value="1"/>
</dbReference>
<comment type="similarity">
    <text evidence="4">Belongs to the arginase family.</text>
</comment>
<keyword evidence="3" id="KW-0464">Manganese</keyword>
<dbReference type="PANTHER" id="PTHR43782:SF3">
    <property type="entry name" value="ARGINASE"/>
    <property type="match status" value="1"/>
</dbReference>
<evidence type="ECO:0000313" key="6">
    <source>
        <dbReference type="Proteomes" id="UP000238176"/>
    </source>
</evidence>
<dbReference type="RefSeq" id="WP_106363693.1">
    <property type="nucleotide sequence ID" value="NZ_PVTJ01000003.1"/>
</dbReference>
<evidence type="ECO:0000256" key="1">
    <source>
        <dbReference type="ARBA" id="ARBA00022723"/>
    </source>
</evidence>
<evidence type="ECO:0000256" key="4">
    <source>
        <dbReference type="PROSITE-ProRule" id="PRU00742"/>
    </source>
</evidence>
<organism evidence="5 6">
    <name type="scientific">Glycomyces artemisiae</name>
    <dbReference type="NCBI Taxonomy" id="1076443"/>
    <lineage>
        <taxon>Bacteria</taxon>
        <taxon>Bacillati</taxon>
        <taxon>Actinomycetota</taxon>
        <taxon>Actinomycetes</taxon>
        <taxon>Glycomycetales</taxon>
        <taxon>Glycomycetaceae</taxon>
        <taxon>Glycomyces</taxon>
    </lineage>
</organism>
<dbReference type="PROSITE" id="PS51409">
    <property type="entry name" value="ARGINASE_2"/>
    <property type="match status" value="1"/>
</dbReference>